<feature type="compositionally biased region" description="Basic and acidic residues" evidence="1">
    <location>
        <begin position="704"/>
        <end position="716"/>
    </location>
</feature>
<reference evidence="2" key="1">
    <citation type="submission" date="2022-10" db="EMBL/GenBank/DDBJ databases">
        <title>Tapping the CABI collections for fungal endophytes: first genome assemblies for Collariella, Neodidymelliopsis, Ascochyta clinopodiicola, Didymella pomorum, Didymosphaeria variabile, Neocosmospora piperis and Neocucurbitaria cava.</title>
        <authorList>
            <person name="Hill R."/>
        </authorList>
    </citation>
    <scope>NUCLEOTIDE SEQUENCE</scope>
    <source>
        <strain evidence="2">IMI 355082</strain>
    </source>
</reference>
<feature type="compositionally biased region" description="Polar residues" evidence="1">
    <location>
        <begin position="791"/>
        <end position="817"/>
    </location>
</feature>
<dbReference type="OrthoDB" id="5151921at2759"/>
<evidence type="ECO:0000313" key="2">
    <source>
        <dbReference type="EMBL" id="KAJ4386179.1"/>
    </source>
</evidence>
<feature type="region of interest" description="Disordered" evidence="1">
    <location>
        <begin position="943"/>
        <end position="963"/>
    </location>
</feature>
<feature type="compositionally biased region" description="Low complexity" evidence="1">
    <location>
        <begin position="240"/>
        <end position="258"/>
    </location>
</feature>
<feature type="compositionally biased region" description="Basic and acidic residues" evidence="1">
    <location>
        <begin position="615"/>
        <end position="625"/>
    </location>
</feature>
<keyword evidence="3" id="KW-1185">Reference proteome</keyword>
<feature type="compositionally biased region" description="Basic and acidic residues" evidence="1">
    <location>
        <begin position="732"/>
        <end position="741"/>
    </location>
</feature>
<feature type="compositionally biased region" description="Low complexity" evidence="1">
    <location>
        <begin position="515"/>
        <end position="529"/>
    </location>
</feature>
<feature type="compositionally biased region" description="Low complexity" evidence="1">
    <location>
        <begin position="1"/>
        <end position="17"/>
    </location>
</feature>
<feature type="compositionally biased region" description="Basic and acidic residues" evidence="1">
    <location>
        <begin position="31"/>
        <end position="40"/>
    </location>
</feature>
<proteinExistence type="predicted"/>
<feature type="compositionally biased region" description="Low complexity" evidence="1">
    <location>
        <begin position="193"/>
        <end position="211"/>
    </location>
</feature>
<feature type="compositionally biased region" description="Low complexity" evidence="1">
    <location>
        <begin position="603"/>
        <end position="612"/>
    </location>
</feature>
<feature type="compositionally biased region" description="Polar residues" evidence="1">
    <location>
        <begin position="340"/>
        <end position="352"/>
    </location>
</feature>
<feature type="compositionally biased region" description="Basic and acidic residues" evidence="1">
    <location>
        <begin position="552"/>
        <end position="565"/>
    </location>
</feature>
<feature type="compositionally biased region" description="Low complexity" evidence="1">
    <location>
        <begin position="89"/>
        <end position="104"/>
    </location>
</feature>
<comment type="caution">
    <text evidence="2">The sequence shown here is derived from an EMBL/GenBank/DDBJ whole genome shotgun (WGS) entry which is preliminary data.</text>
</comment>
<accession>A0A9W8YIZ5</accession>
<feature type="region of interest" description="Disordered" evidence="1">
    <location>
        <begin position="1004"/>
        <end position="1027"/>
    </location>
</feature>
<dbReference type="EMBL" id="JAPEVB010000006">
    <property type="protein sequence ID" value="KAJ4386179.1"/>
    <property type="molecule type" value="Genomic_DNA"/>
</dbReference>
<evidence type="ECO:0000313" key="3">
    <source>
        <dbReference type="Proteomes" id="UP001140453"/>
    </source>
</evidence>
<feature type="compositionally biased region" description="Polar residues" evidence="1">
    <location>
        <begin position="64"/>
        <end position="73"/>
    </location>
</feature>
<feature type="compositionally biased region" description="Basic and acidic residues" evidence="1">
    <location>
        <begin position="218"/>
        <end position="238"/>
    </location>
</feature>
<gene>
    <name evidence="2" type="ORF">N0V93_009072</name>
</gene>
<evidence type="ECO:0000256" key="1">
    <source>
        <dbReference type="SAM" id="MobiDB-lite"/>
    </source>
</evidence>
<feature type="compositionally biased region" description="Basic and acidic residues" evidence="1">
    <location>
        <begin position="1017"/>
        <end position="1027"/>
    </location>
</feature>
<feature type="compositionally biased region" description="Low complexity" evidence="1">
    <location>
        <begin position="1004"/>
        <end position="1013"/>
    </location>
</feature>
<feature type="region of interest" description="Disordered" evidence="1">
    <location>
        <begin position="1"/>
        <end position="862"/>
    </location>
</feature>
<protein>
    <submittedName>
        <fullName evidence="2">Uncharacterized protein</fullName>
    </submittedName>
</protein>
<feature type="compositionally biased region" description="Gly residues" evidence="1">
    <location>
        <begin position="943"/>
        <end position="953"/>
    </location>
</feature>
<organism evidence="2 3">
    <name type="scientific">Gnomoniopsis smithogilvyi</name>
    <dbReference type="NCBI Taxonomy" id="1191159"/>
    <lineage>
        <taxon>Eukaryota</taxon>
        <taxon>Fungi</taxon>
        <taxon>Dikarya</taxon>
        <taxon>Ascomycota</taxon>
        <taxon>Pezizomycotina</taxon>
        <taxon>Sordariomycetes</taxon>
        <taxon>Sordariomycetidae</taxon>
        <taxon>Diaporthales</taxon>
        <taxon>Gnomoniaceae</taxon>
        <taxon>Gnomoniopsis</taxon>
    </lineage>
</organism>
<name>A0A9W8YIZ5_9PEZI</name>
<sequence length="1027" mass="107530">MNSGSPSTPLSPYTLSTERYKANVNRTKTRKWVEAKKIDYGGDDWGADDDFDDDNDDAGDAGQPVSQIPTQPSRPDRLAGLRAIGDGSGSSTPRSGSAGSARSLRPSERIAMERQGSGGPQQRNFTAPPALHVQTGAAMQQQRTVPPALETQESLPAAQSPYPPRKSSMGQQDRPDLTINPAAKHPPRTSSRSASPGVISPGSGAGSSAGSKVIRPSDIYKRVEEEKEKERKSIDSTRRSSLASSGDGDGPDASGNSARRLSFGKNDGGDGSRSLHALAPVAERKSEYGFDGLMINPGAPPPQQPQVSSDVVTETPVEIEPRHEQETLLQSESGPPKLEFQQTSTDQASTQGPKKRFSTSPKLPDFARMSGFGSDFFSSGGGFLGGSPKQPEAYAEATAMPATGSNPTGVTRAAEPTHHEGEPKLIAQTDDQSAALSNTQPPPEPSHPKPFRPSLPGGWVSETPSSIGETATPFEGDSNMNTRIPPIGEDPEDLALKPAPLRTPTPRDRETFAKSADGSRASSRSGRASPVKPLALRTSLSPLVNVEQPGQDVKDGSRTPERQDDNGAQGASDKTPVAVAPLQPRPSGSDSPGRDSRAPILRTDTLTSDSSSPLKESDVLRDEIIRSLSPVRGSDSHLEAQGADGATRESAYLSDVYGDYWAGGDQKTEGEQARDIGHTEPLSTVREDDSASATPTPPAGSELDSTKPDLKRERFSWEAASESPAPSPKKHPLPELPKDEPSPGFEAPQLASPLGSGPMSPLIALPTLDFDRNDDQDSNTPHSPTDDHEFSTSANRGSELFSPSTEKMTLDSPTTPTGEGLTSLDPEPLQASSPAEFPLPRSPSPNKVAGDDTPPTSSSQNTMNLKQIMALPTSPERVYKMLEARAEFASTPSGLPDLLAELLAQPEHANAGPSFKYAPAGADLPLFANQRKTHQAAAAAMGGEGASAAGGPGRRSSITLGGGIGGGGGSARIGSMSGATAAQLGHLMHGPAGAKGKELLQSAGKMGKGLLSKGKSKLRERAESKKG</sequence>
<dbReference type="AlphaFoldDB" id="A0A9W8YIZ5"/>
<dbReference type="Proteomes" id="UP001140453">
    <property type="component" value="Unassembled WGS sequence"/>
</dbReference>
<feature type="compositionally biased region" description="Polar residues" evidence="1">
    <location>
        <begin position="429"/>
        <end position="439"/>
    </location>
</feature>
<feature type="compositionally biased region" description="Basic and acidic residues" evidence="1">
    <location>
        <begin position="666"/>
        <end position="678"/>
    </location>
</feature>
<feature type="compositionally biased region" description="Acidic residues" evidence="1">
    <location>
        <begin position="41"/>
        <end position="59"/>
    </location>
</feature>